<name>A0ABS2N3H2_9BACI</name>
<evidence type="ECO:0000313" key="2">
    <source>
        <dbReference type="Proteomes" id="UP001296943"/>
    </source>
</evidence>
<sequence>MGRLLTEKEVAELMNNLNDEQRQHIIQFVNQSKKDKWLEVLANKKGLVVGNDIKDLEDRIEDWVLEDILDSGYGNRYYKCECGTPLRFQYIVTHSSENKRYKLGETCFENYTGLSADIINAIKNGLYKVNEERDEILVKFRDGEETLIEGYEGINIPENLLKQIRLGLPLSNKQLTSIFKLLEERRQTQLKREEEEMREKERLEIESFLNTLDTEKRNALRDLSYEGIREIKELISKGINYCSLESYADTEIPEDIYSQMSVGLPLFKEQINRLNELQRVHHQYKRKLRKGTTSVTYEELINRHLETLKKIRDKEDAIPSSLIEDWSNIQKGVIDLREGKDFNYGTWKLKLRNLLIPIKVEEDDYL</sequence>
<keyword evidence="2" id="KW-1185">Reference proteome</keyword>
<evidence type="ECO:0000313" key="1">
    <source>
        <dbReference type="EMBL" id="MBM7572680.1"/>
    </source>
</evidence>
<gene>
    <name evidence="1" type="ORF">JOC48_003211</name>
</gene>
<dbReference type="EMBL" id="JAFBDR010000020">
    <property type="protein sequence ID" value="MBM7572680.1"/>
    <property type="molecule type" value="Genomic_DNA"/>
</dbReference>
<comment type="caution">
    <text evidence="1">The sequence shown here is derived from an EMBL/GenBank/DDBJ whole genome shotgun (WGS) entry which is preliminary data.</text>
</comment>
<proteinExistence type="predicted"/>
<accession>A0ABS2N3H2</accession>
<organism evidence="1 2">
    <name type="scientific">Aquibacillus albus</name>
    <dbReference type="NCBI Taxonomy" id="1168171"/>
    <lineage>
        <taxon>Bacteria</taxon>
        <taxon>Bacillati</taxon>
        <taxon>Bacillota</taxon>
        <taxon>Bacilli</taxon>
        <taxon>Bacillales</taxon>
        <taxon>Bacillaceae</taxon>
        <taxon>Aquibacillus</taxon>
    </lineage>
</organism>
<dbReference type="Proteomes" id="UP001296943">
    <property type="component" value="Unassembled WGS sequence"/>
</dbReference>
<evidence type="ECO:0008006" key="3">
    <source>
        <dbReference type="Google" id="ProtNLM"/>
    </source>
</evidence>
<dbReference type="RefSeq" id="WP_204501259.1">
    <property type="nucleotide sequence ID" value="NZ_JAFBDR010000020.1"/>
</dbReference>
<protein>
    <recommendedName>
        <fullName evidence="3">DUF3895 domain-containing protein</fullName>
    </recommendedName>
</protein>
<reference evidence="1 2" key="1">
    <citation type="submission" date="2021-01" db="EMBL/GenBank/DDBJ databases">
        <title>Genomic Encyclopedia of Type Strains, Phase IV (KMG-IV): sequencing the most valuable type-strain genomes for metagenomic binning, comparative biology and taxonomic classification.</title>
        <authorList>
            <person name="Goeker M."/>
        </authorList>
    </citation>
    <scope>NUCLEOTIDE SEQUENCE [LARGE SCALE GENOMIC DNA]</scope>
    <source>
        <strain evidence="1 2">DSM 23711</strain>
    </source>
</reference>